<accession>A0A6J5L6W5</accession>
<name>A0A6J5L6W5_9CAUD</name>
<reference evidence="1" key="1">
    <citation type="submission" date="2020-04" db="EMBL/GenBank/DDBJ databases">
        <authorList>
            <person name="Chiriac C."/>
            <person name="Salcher M."/>
            <person name="Ghai R."/>
            <person name="Kavagutti S V."/>
        </authorList>
    </citation>
    <scope>NUCLEOTIDE SEQUENCE</scope>
</reference>
<dbReference type="EMBL" id="LR796226">
    <property type="protein sequence ID" value="CAB4129026.1"/>
    <property type="molecule type" value="Genomic_DNA"/>
</dbReference>
<sequence length="136" mass="15147">MSAITLTAEVYEAMSKEDRKALSKVESFRTLILDFEKARSVFADETEFDIMGEKLTLGGVAIKAILGSAISYEDYTNKDKKNGEHNGPDVLVASQSSDAWNILRQYQEAKQARGEKFSLQKADLVHIIEAEMRAAL</sequence>
<evidence type="ECO:0000313" key="1">
    <source>
        <dbReference type="EMBL" id="CAB4129026.1"/>
    </source>
</evidence>
<organism evidence="1">
    <name type="scientific">uncultured Caudovirales phage</name>
    <dbReference type="NCBI Taxonomy" id="2100421"/>
    <lineage>
        <taxon>Viruses</taxon>
        <taxon>Duplodnaviria</taxon>
        <taxon>Heunggongvirae</taxon>
        <taxon>Uroviricota</taxon>
        <taxon>Caudoviricetes</taxon>
        <taxon>Peduoviridae</taxon>
        <taxon>Maltschvirus</taxon>
        <taxon>Maltschvirus maltsch</taxon>
    </lineage>
</organism>
<protein>
    <submittedName>
        <fullName evidence="1">Uncharacterized protein</fullName>
    </submittedName>
</protein>
<proteinExistence type="predicted"/>
<gene>
    <name evidence="1" type="ORF">UFOVP111_136</name>
</gene>